<dbReference type="Pfam" id="PF17771">
    <property type="entry name" value="ADAMTS_CR_2"/>
    <property type="match status" value="1"/>
</dbReference>
<name>A0A6G1QSG3_CHAAH</name>
<dbReference type="Gene3D" id="2.20.100.10">
    <property type="entry name" value="Thrombospondin type-1 (TSP1) repeat"/>
    <property type="match status" value="4"/>
</dbReference>
<dbReference type="InterPro" id="IPR024079">
    <property type="entry name" value="MetalloPept_cat_dom_sf"/>
</dbReference>
<evidence type="ECO:0000256" key="16">
    <source>
        <dbReference type="PIRSR" id="PIRSR613273-3"/>
    </source>
</evidence>
<evidence type="ECO:0000256" key="8">
    <source>
        <dbReference type="ARBA" id="ARBA00022801"/>
    </source>
</evidence>
<keyword evidence="11" id="KW-0865">Zymogen</keyword>
<dbReference type="InterPro" id="IPR002870">
    <property type="entry name" value="Peptidase_M12B_N"/>
</dbReference>
<keyword evidence="19" id="KW-0812">Transmembrane</keyword>
<keyword evidence="7" id="KW-0677">Repeat</keyword>
<feature type="binding site" evidence="15">
    <location>
        <position position="461"/>
    </location>
    <ligand>
        <name>Ca(2+)</name>
        <dbReference type="ChEBI" id="CHEBI:29108"/>
        <label>1</label>
    </ligand>
</feature>
<feature type="transmembrane region" description="Helical" evidence="19">
    <location>
        <begin position="12"/>
        <end position="31"/>
    </location>
</feature>
<evidence type="ECO:0000256" key="18">
    <source>
        <dbReference type="SAM" id="MobiDB-lite"/>
    </source>
</evidence>
<feature type="active site" evidence="14 17">
    <location>
        <position position="405"/>
    </location>
</feature>
<feature type="disulfide bond" evidence="16">
    <location>
        <begin position="499"/>
        <end position="522"/>
    </location>
</feature>
<feature type="disulfide bond" evidence="16">
    <location>
        <begin position="488"/>
        <end position="513"/>
    </location>
</feature>
<evidence type="ECO:0000256" key="15">
    <source>
        <dbReference type="PIRSR" id="PIRSR613273-2"/>
    </source>
</evidence>
<keyword evidence="2" id="KW-0964">Secreted</keyword>
<feature type="binding site" evidence="15">
    <location>
        <position position="464"/>
    </location>
    <ligand>
        <name>Ca(2+)</name>
        <dbReference type="ChEBI" id="CHEBI:29108"/>
        <label>2</label>
    </ligand>
</feature>
<evidence type="ECO:0000313" key="22">
    <source>
        <dbReference type="EMBL" id="KAF3705417.1"/>
    </source>
</evidence>
<keyword evidence="3" id="KW-0272">Extracellular matrix</keyword>
<evidence type="ECO:0000313" key="23">
    <source>
        <dbReference type="Proteomes" id="UP000503349"/>
    </source>
</evidence>
<protein>
    <submittedName>
        <fullName evidence="22">A disintegrin and metalloproteinase with thrombospondin motifs 2</fullName>
    </submittedName>
</protein>
<dbReference type="PROSITE" id="PS50215">
    <property type="entry name" value="ADAM_MEPRO"/>
    <property type="match status" value="1"/>
</dbReference>
<evidence type="ECO:0000259" key="20">
    <source>
        <dbReference type="PROSITE" id="PS50215"/>
    </source>
</evidence>
<keyword evidence="8" id="KW-0378">Hydrolase</keyword>
<dbReference type="PROSITE" id="PS50092">
    <property type="entry name" value="TSP1"/>
    <property type="match status" value="4"/>
</dbReference>
<feature type="binding site" evidence="15">
    <location>
        <position position="266"/>
    </location>
    <ligand>
        <name>Ca(2+)</name>
        <dbReference type="ChEBI" id="CHEBI:29108"/>
        <label>2</label>
    </ligand>
</feature>
<evidence type="ECO:0000256" key="7">
    <source>
        <dbReference type="ARBA" id="ARBA00022737"/>
    </source>
</evidence>
<dbReference type="Gene3D" id="3.40.390.10">
    <property type="entry name" value="Collagenase (Catalytic Domain)"/>
    <property type="match status" value="1"/>
</dbReference>
<evidence type="ECO:0000256" key="13">
    <source>
        <dbReference type="ARBA" id="ARBA00023180"/>
    </source>
</evidence>
<keyword evidence="5 15" id="KW-0479">Metal-binding</keyword>
<dbReference type="FunFam" id="3.40.1620.60:FF:000001">
    <property type="entry name" value="A disintegrin and metalloproteinase with thrombospondin motifs 3"/>
    <property type="match status" value="1"/>
</dbReference>
<feature type="disulfide bond" evidence="16">
    <location>
        <begin position="535"/>
        <end position="546"/>
    </location>
</feature>
<feature type="binding site" evidence="15">
    <location>
        <position position="464"/>
    </location>
    <ligand>
        <name>Ca(2+)</name>
        <dbReference type="ChEBI" id="CHEBI:29108"/>
        <label>1</label>
    </ligand>
</feature>
<evidence type="ECO:0000256" key="1">
    <source>
        <dbReference type="ARBA" id="ARBA00004498"/>
    </source>
</evidence>
<keyword evidence="4" id="KW-0645">Protease</keyword>
<dbReference type="Pfam" id="PF05986">
    <property type="entry name" value="ADAMTS_spacer1"/>
    <property type="match status" value="1"/>
</dbReference>
<evidence type="ECO:0000256" key="11">
    <source>
        <dbReference type="ARBA" id="ARBA00023145"/>
    </source>
</evidence>
<dbReference type="SUPFAM" id="SSF55486">
    <property type="entry name" value="Metalloproteases ('zincins'), catalytic domain"/>
    <property type="match status" value="1"/>
</dbReference>
<keyword evidence="9 15" id="KW-0862">Zinc</keyword>
<dbReference type="GO" id="GO:0030198">
    <property type="term" value="P:extracellular matrix organization"/>
    <property type="evidence" value="ECO:0007669"/>
    <property type="project" value="InterPro"/>
</dbReference>
<dbReference type="GO" id="GO:0004222">
    <property type="term" value="F:metalloendopeptidase activity"/>
    <property type="evidence" value="ECO:0007669"/>
    <property type="project" value="InterPro"/>
</dbReference>
<feature type="binding site" evidence="15 17">
    <location>
        <position position="404"/>
    </location>
    <ligand>
        <name>Zn(2+)</name>
        <dbReference type="ChEBI" id="CHEBI:29105"/>
        <note>catalytic</note>
    </ligand>
</feature>
<feature type="compositionally biased region" description="Basic residues" evidence="18">
    <location>
        <begin position="1351"/>
        <end position="1361"/>
    </location>
</feature>
<feature type="region of interest" description="Disordered" evidence="18">
    <location>
        <begin position="1347"/>
        <end position="1367"/>
    </location>
</feature>
<dbReference type="GO" id="GO:0006508">
    <property type="term" value="P:proteolysis"/>
    <property type="evidence" value="ECO:0007669"/>
    <property type="project" value="UniProtKB-KW"/>
</dbReference>
<dbReference type="CDD" id="cd04273">
    <property type="entry name" value="ZnMc_ADAMTS_like"/>
    <property type="match status" value="1"/>
</dbReference>
<dbReference type="InterPro" id="IPR050439">
    <property type="entry name" value="ADAMTS_ADAMTS-like"/>
</dbReference>
<dbReference type="InterPro" id="IPR045371">
    <property type="entry name" value="ADAMTS_CR_3"/>
</dbReference>
<dbReference type="PRINTS" id="PR01857">
    <property type="entry name" value="ADAMTSFAMILY"/>
</dbReference>
<dbReference type="SMART" id="SM00209">
    <property type="entry name" value="TSP1"/>
    <property type="match status" value="4"/>
</dbReference>
<dbReference type="Pfam" id="PF01562">
    <property type="entry name" value="Pep_M12B_propep"/>
    <property type="match status" value="1"/>
</dbReference>
<proteinExistence type="predicted"/>
<keyword evidence="6" id="KW-0732">Signal</keyword>
<evidence type="ECO:0000256" key="6">
    <source>
        <dbReference type="ARBA" id="ARBA00022729"/>
    </source>
</evidence>
<comment type="cofactor">
    <cofactor evidence="15">
        <name>Zn(2+)</name>
        <dbReference type="ChEBI" id="CHEBI:29105"/>
    </cofactor>
    <text evidence="15">Binds 1 zinc ion per subunit.</text>
</comment>
<accession>A0A6G1QSG3</accession>
<evidence type="ECO:0000256" key="3">
    <source>
        <dbReference type="ARBA" id="ARBA00022530"/>
    </source>
</evidence>
<feature type="disulfide bond" evidence="16">
    <location>
        <begin position="508"/>
        <end position="541"/>
    </location>
</feature>
<keyword evidence="23" id="KW-1185">Reference proteome</keyword>
<feature type="disulfide bond" evidence="16">
    <location>
        <begin position="573"/>
        <end position="611"/>
    </location>
</feature>
<dbReference type="SUPFAM" id="SSF82895">
    <property type="entry name" value="TSP-1 type 1 repeat"/>
    <property type="match status" value="4"/>
</dbReference>
<evidence type="ECO:0000256" key="5">
    <source>
        <dbReference type="ARBA" id="ARBA00022723"/>
    </source>
</evidence>
<keyword evidence="12 16" id="KW-1015">Disulfide bond</keyword>
<evidence type="ECO:0000259" key="21">
    <source>
        <dbReference type="PROSITE" id="PS50900"/>
    </source>
</evidence>
<sequence length="1367" mass="154752">MSQSLRMEYFGYGSLIFVFLLQINCSLSVYLTENTDSLHQVLSDFGLVRPIRTDSEGRFLSTSVSVHPLHRSKRHTHSHENPPLEASSSNYSWSYMSEETELFYNVTVFGQELHLRLRPNSRLVAPTATMEWEEGLHLHSQPIGDTNCLYTGQVSNMKDTSVAISNCDGLAGMIRTSQDEFFIEPLEQRRTRGEEEQEEEGGRQHIIYRSSAVIKKQTAANQTAENDFLRAPLLGSVDLKQNMFWSGSGSARRRRYIEEAELFNIEVLLAVDYSVLLFHGQDHIQKYLLTLMNIVNEIYQDHSLGANINIVLVRIVILSPTKSQQLISVWNPQRSLQNVCGWSYLQHRNQSHAEQHDHTIYLTRQEFGSNGMQGYAPVTGMCQLHRSCVLVFDDGFSSAFVAAHETGHVLGMEHDGEANNCEDDVMLGSIMSPRVQATFHRYHWSRCSWRELHKYLQTYDCLRDDPFHHNWPAQPPLPGFHYSMDQQCRFDFGINYSLCTAYTNHDPCKQLWCSSYDNPFFCKTKKGPPLDGTKCGPGKHCFKGYCMKLTPNLLKQDGGWGTWSSYGSCSRTCGGGVRFRSRFCNNPAPVNGGRTCFGNSYEFQLCNQEECAPLTDFREDQCKFWNPAFEHDGMKHHWLPYEHPDSDKRCHLYCQSKETGAAVSMNTMVHDGTPCSYSDIYSVCVRGECEHVGCDGQIASEQQDDRCGVCGGDNSSCKIIKGNFTRSTKKQGYLKILEIPKGARHLQIQEFKGTPHVLALKNLDLGQIFLNDEHELPESRVVIEKGVLWEYSKTVEQEFIQTKGPLKYAVLLLIRPYGDSKVTVSYKYIIEDRLRFSLESNMVQEDTIFYEWALKKWSHCSKPCGGGKQYTRFGCRRKADGKMVHRMFCSSINKPRAISRICNTDTCSLPRWVTGDWEDCSATCGQTGWQRRWVSCQQEPGKGRQQQRSVHSKLCGGNRPDGKQACNRVPCPAAWRAGPWTPCSVSCGNGTQERQVACLRAESSSGNCSKPQPITSRTCQAPPCSGDQKNIIQWLSRSNPDFPAPKISPRQRCRGDRSVFCRMDALSRYCSISGYWQMCCKSCSEANLSSTNNVSSMISPNNNSRSWDLPTDMITSVSTSTWSNGSYIISDVISDTISSPPPSFTVTPPTTSRTSHEFVYVEYDDYDDYSSYEDPLISSETHDSVPITTTTTTTTTRRSRKTAPPHLFKKKNTTPTRPSATVPMATTDGQTSTQTLIWMSPISQILTTTSADPDDITTTSSGGGSLQSPITLTETKPPLTSPAPSYIPLLKKENNSVDEVLYRILGLDTDFTREQQNYFVARMPPIRERTQNKRIQQLLNEKRRQDLLLKKSSRGRVHRTDRKQSRL</sequence>
<dbReference type="FunFam" id="2.20.100.10:FF:000006">
    <property type="entry name" value="A disintegrin and metalloproteinase with thrombospondin motifs 1"/>
    <property type="match status" value="1"/>
</dbReference>
<feature type="binding site" evidence="15 17">
    <location>
        <position position="408"/>
    </location>
    <ligand>
        <name>Zn(2+)</name>
        <dbReference type="ChEBI" id="CHEBI:29105"/>
        <note>catalytic</note>
    </ligand>
</feature>
<evidence type="ECO:0000256" key="4">
    <source>
        <dbReference type="ARBA" id="ARBA00022670"/>
    </source>
</evidence>
<feature type="region of interest" description="Disordered" evidence="18">
    <location>
        <begin position="1249"/>
        <end position="1281"/>
    </location>
</feature>
<evidence type="ECO:0000256" key="12">
    <source>
        <dbReference type="ARBA" id="ARBA00023157"/>
    </source>
</evidence>
<feature type="disulfide bond" evidence="16">
    <location>
        <begin position="421"/>
        <end position="447"/>
    </location>
</feature>
<dbReference type="InterPro" id="IPR010294">
    <property type="entry name" value="ADAMTS_spacer1"/>
</dbReference>
<feature type="compositionally biased region" description="Basic residues" evidence="18">
    <location>
        <begin position="1197"/>
        <end position="1212"/>
    </location>
</feature>
<dbReference type="Pfam" id="PF19236">
    <property type="entry name" value="ADAMTS_CR_3"/>
    <property type="match status" value="1"/>
</dbReference>
<feature type="domain" description="Peptidase M12B" evidence="20">
    <location>
        <begin position="263"/>
        <end position="466"/>
    </location>
</feature>
<dbReference type="PANTHER" id="PTHR13723">
    <property type="entry name" value="ADAMTS A DISINTEGRIN AND METALLOPROTEASE WITH THROMBOSPONDIN MOTIFS PROTEASE"/>
    <property type="match status" value="1"/>
</dbReference>
<reference evidence="23" key="2">
    <citation type="submission" date="2019-02" db="EMBL/GenBank/DDBJ databases">
        <title>Opniocepnalus argus Var Kimnra genome.</title>
        <authorList>
            <person name="Zhou C."/>
            <person name="Xiao S."/>
        </authorList>
    </citation>
    <scope>NUCLEOTIDE SEQUENCE [LARGE SCALE GENOMIC DNA]</scope>
</reference>
<dbReference type="Pfam" id="PF00090">
    <property type="entry name" value="TSP_1"/>
    <property type="match status" value="1"/>
</dbReference>
<evidence type="ECO:0000256" key="19">
    <source>
        <dbReference type="SAM" id="Phobius"/>
    </source>
</evidence>
<feature type="disulfide bond" evidence="16">
    <location>
        <begin position="382"/>
        <end position="461"/>
    </location>
</feature>
<feature type="binding site" evidence="15 17">
    <location>
        <position position="414"/>
    </location>
    <ligand>
        <name>Zn(2+)</name>
        <dbReference type="ChEBI" id="CHEBI:29105"/>
        <note>catalytic</note>
    </ligand>
</feature>
<dbReference type="EMBL" id="CM015733">
    <property type="protein sequence ID" value="KAF3705417.1"/>
    <property type="molecule type" value="Genomic_DNA"/>
</dbReference>
<evidence type="ECO:0000256" key="9">
    <source>
        <dbReference type="ARBA" id="ARBA00022833"/>
    </source>
</evidence>
<dbReference type="GO" id="GO:0031012">
    <property type="term" value="C:extracellular matrix"/>
    <property type="evidence" value="ECO:0007669"/>
    <property type="project" value="TreeGrafter"/>
</dbReference>
<gene>
    <name evidence="22" type="ORF">EXN66_Car021108</name>
</gene>
<dbReference type="InterPro" id="IPR001590">
    <property type="entry name" value="Peptidase_M12B"/>
</dbReference>
<dbReference type="InterPro" id="IPR041645">
    <property type="entry name" value="ADAMTS_CR_2"/>
</dbReference>
<keyword evidence="22" id="KW-0401">Integrin</keyword>
<evidence type="ECO:0000256" key="14">
    <source>
        <dbReference type="PIRSR" id="PIRSR613273-1"/>
    </source>
</evidence>
<feature type="disulfide bond" evidence="16">
    <location>
        <begin position="584"/>
        <end position="596"/>
    </location>
</feature>
<dbReference type="FunFam" id="2.60.120.830:FF:000001">
    <property type="entry name" value="A disintegrin and metalloproteinase with thrombospondin motifs 1"/>
    <property type="match status" value="1"/>
</dbReference>
<keyword evidence="19" id="KW-1133">Transmembrane helix</keyword>
<evidence type="ECO:0000256" key="10">
    <source>
        <dbReference type="ARBA" id="ARBA00023049"/>
    </source>
</evidence>
<dbReference type="Proteomes" id="UP000503349">
    <property type="component" value="Chromosome 22"/>
</dbReference>
<dbReference type="Pfam" id="PF19030">
    <property type="entry name" value="TSP1_ADAMTS"/>
    <property type="match status" value="3"/>
</dbReference>
<dbReference type="InterPro" id="IPR010909">
    <property type="entry name" value="PLAC"/>
</dbReference>
<dbReference type="PANTHER" id="PTHR13723:SF141">
    <property type="entry name" value="A DISINTEGRIN AND METALLOPROTEINASE WITH THROMBOSPONDIN MOTIFS 2"/>
    <property type="match status" value="1"/>
</dbReference>
<organism evidence="22 23">
    <name type="scientific">Channa argus</name>
    <name type="common">Northern snakehead</name>
    <name type="synonym">Ophicephalus argus</name>
    <dbReference type="NCBI Taxonomy" id="215402"/>
    <lineage>
        <taxon>Eukaryota</taxon>
        <taxon>Metazoa</taxon>
        <taxon>Chordata</taxon>
        <taxon>Craniata</taxon>
        <taxon>Vertebrata</taxon>
        <taxon>Euteleostomi</taxon>
        <taxon>Actinopterygii</taxon>
        <taxon>Neopterygii</taxon>
        <taxon>Teleostei</taxon>
        <taxon>Neoteleostei</taxon>
        <taxon>Acanthomorphata</taxon>
        <taxon>Anabantaria</taxon>
        <taxon>Anabantiformes</taxon>
        <taxon>Channoidei</taxon>
        <taxon>Channidae</taxon>
        <taxon>Channa</taxon>
    </lineage>
</organism>
<dbReference type="InterPro" id="IPR000884">
    <property type="entry name" value="TSP1_rpt"/>
</dbReference>
<dbReference type="InterPro" id="IPR036383">
    <property type="entry name" value="TSP1_rpt_sf"/>
</dbReference>
<keyword evidence="13" id="KW-0325">Glycoprotein</keyword>
<dbReference type="Gene3D" id="3.40.1620.60">
    <property type="match status" value="1"/>
</dbReference>
<keyword evidence="10" id="KW-0482">Metalloprotease</keyword>
<comment type="subcellular location">
    <subcellularLocation>
        <location evidence="1">Secreted</location>
        <location evidence="1">Extracellular space</location>
        <location evidence="1">Extracellular matrix</location>
    </subcellularLocation>
</comment>
<feature type="domain" description="PLAC" evidence="21">
    <location>
        <begin position="1049"/>
        <end position="1087"/>
    </location>
</feature>
<dbReference type="Gene3D" id="2.60.120.830">
    <property type="match status" value="1"/>
</dbReference>
<dbReference type="InterPro" id="IPR013273">
    <property type="entry name" value="ADAMTS/ADAMTS-like"/>
</dbReference>
<evidence type="ECO:0000256" key="2">
    <source>
        <dbReference type="ARBA" id="ARBA00022525"/>
    </source>
</evidence>
<feature type="region of interest" description="Disordered" evidence="18">
    <location>
        <begin position="1182"/>
        <end position="1228"/>
    </location>
</feature>
<comment type="caution">
    <text evidence="17">Lacks conserved residue(s) required for the propagation of feature annotation.</text>
</comment>
<dbReference type="Pfam" id="PF01421">
    <property type="entry name" value="Reprolysin"/>
    <property type="match status" value="1"/>
</dbReference>
<dbReference type="PROSITE" id="PS50900">
    <property type="entry name" value="PLAC"/>
    <property type="match status" value="1"/>
</dbReference>
<feature type="binding site" evidence="15">
    <location>
        <position position="266"/>
    </location>
    <ligand>
        <name>Ca(2+)</name>
        <dbReference type="ChEBI" id="CHEBI:29108"/>
        <label>1</label>
    </ligand>
</feature>
<dbReference type="GO" id="GO:0007229">
    <property type="term" value="P:integrin-mediated signaling pathway"/>
    <property type="evidence" value="ECO:0007669"/>
    <property type="project" value="UniProtKB-KW"/>
</dbReference>
<reference evidence="22 23" key="1">
    <citation type="submission" date="2019-02" db="EMBL/GenBank/DDBJ databases">
        <title>Opniocepnalus argus genome.</title>
        <authorList>
            <person name="Zhou C."/>
            <person name="Xiao S."/>
        </authorList>
    </citation>
    <scope>NUCLEOTIDE SEQUENCE [LARGE SCALE GENOMIC DNA]</scope>
    <source>
        <strain evidence="22">OARG1902GOOAL</strain>
        <tissue evidence="22">Muscle</tissue>
    </source>
</reference>
<keyword evidence="15" id="KW-0106">Calcium</keyword>
<dbReference type="GO" id="GO:0046872">
    <property type="term" value="F:metal ion binding"/>
    <property type="evidence" value="ECO:0007669"/>
    <property type="project" value="UniProtKB-KW"/>
</dbReference>
<evidence type="ECO:0000256" key="17">
    <source>
        <dbReference type="PROSITE-ProRule" id="PRU00276"/>
    </source>
</evidence>
<feature type="disulfide bond" evidence="16">
    <location>
        <begin position="569"/>
        <end position="606"/>
    </location>
</feature>
<keyword evidence="19" id="KW-0472">Membrane</keyword>
<feature type="binding site" evidence="15">
    <location>
        <position position="357"/>
    </location>
    <ligand>
        <name>Ca(2+)</name>
        <dbReference type="ChEBI" id="CHEBI:29108"/>
        <label>1</label>
    </ligand>
</feature>
<feature type="disulfide bond" evidence="16">
    <location>
        <begin position="340"/>
        <end position="388"/>
    </location>
</feature>